<comment type="caution">
    <text evidence="2">The sequence shown here is derived from an EMBL/GenBank/DDBJ whole genome shotgun (WGS) entry which is preliminary data.</text>
</comment>
<feature type="domain" description="DUF5071" evidence="1">
    <location>
        <begin position="4"/>
        <end position="117"/>
    </location>
</feature>
<dbReference type="Gene3D" id="1.25.40.750">
    <property type="entry name" value="Domain of unknown function DUF5071"/>
    <property type="match status" value="1"/>
</dbReference>
<evidence type="ECO:0000313" key="3">
    <source>
        <dbReference type="Proteomes" id="UP000030595"/>
    </source>
</evidence>
<dbReference type="AlphaFoldDB" id="A0A0A3J3A8"/>
<evidence type="ECO:0000313" key="2">
    <source>
        <dbReference type="EMBL" id="KGR91519.1"/>
    </source>
</evidence>
<dbReference type="Pfam" id="PF16804">
    <property type="entry name" value="DUF5071"/>
    <property type="match status" value="1"/>
</dbReference>
<dbReference type="Proteomes" id="UP000030595">
    <property type="component" value="Unassembled WGS sequence"/>
</dbReference>
<keyword evidence="3" id="KW-1185">Reference proteome</keyword>
<dbReference type="OrthoDB" id="2738105at2"/>
<gene>
    <name evidence="2" type="ORF">CD30_05540</name>
</gene>
<protein>
    <recommendedName>
        <fullName evidence="1">DUF5071 domain-containing protein</fullName>
    </recommendedName>
</protein>
<evidence type="ECO:0000259" key="1">
    <source>
        <dbReference type="Pfam" id="PF16804"/>
    </source>
</evidence>
<dbReference type="InterPro" id="IPR031837">
    <property type="entry name" value="DUF5071"/>
</dbReference>
<dbReference type="EMBL" id="JPVQ01000006">
    <property type="protein sequence ID" value="KGR91519.1"/>
    <property type="molecule type" value="Genomic_DNA"/>
</dbReference>
<accession>A0A0A3J3A8</accession>
<dbReference type="RefSeq" id="WP_036173533.1">
    <property type="nucleotide sequence ID" value="NZ_AVCZ01000006.1"/>
</dbReference>
<sequence length="121" mass="13880">MNRDNNMIVKLGQESDEKVISKLPEIFQLLKKGEVQPSNEVLDIISKFPTESTPYILEILGENEEQINLQIWTLKEVVPKLPFFVKIALTDEIERMVNKPSSQEKEQKLDSIAQEALNSIL</sequence>
<proteinExistence type="predicted"/>
<name>A0A0A3J3A8_9BACL</name>
<dbReference type="InterPro" id="IPR038692">
    <property type="entry name" value="Cthe_2751_sf"/>
</dbReference>
<organism evidence="2 3">
    <name type="scientific">Ureibacillus massiliensis 4400831 = CIP 108448 = CCUG 49529</name>
    <dbReference type="NCBI Taxonomy" id="1211035"/>
    <lineage>
        <taxon>Bacteria</taxon>
        <taxon>Bacillati</taxon>
        <taxon>Bacillota</taxon>
        <taxon>Bacilli</taxon>
        <taxon>Bacillales</taxon>
        <taxon>Caryophanaceae</taxon>
        <taxon>Ureibacillus</taxon>
    </lineage>
</organism>
<reference evidence="2 3" key="1">
    <citation type="submission" date="2014-02" db="EMBL/GenBank/DDBJ databases">
        <title>Draft genome sequence of Lysinibacillus massiliensis CCUG 49529.</title>
        <authorList>
            <person name="Zhang F."/>
            <person name="Wang G."/>
            <person name="Zhang L."/>
        </authorList>
    </citation>
    <scope>NUCLEOTIDE SEQUENCE [LARGE SCALE GENOMIC DNA]</scope>
    <source>
        <strain evidence="2 3">CCUG 49529</strain>
    </source>
</reference>